<evidence type="ECO:0000256" key="7">
    <source>
        <dbReference type="ARBA" id="ARBA00022692"/>
    </source>
</evidence>
<dbReference type="OrthoDB" id="5105844at2759"/>
<feature type="binding site" description="axial binding residue" evidence="13">
    <location>
        <position position="34"/>
    </location>
    <ligand>
        <name>heme</name>
        <dbReference type="ChEBI" id="CHEBI:30413"/>
    </ligand>
    <ligandPart>
        <name>Fe</name>
        <dbReference type="ChEBI" id="CHEBI:18248"/>
    </ligandPart>
</feature>
<keyword evidence="9 15" id="KW-1133">Transmembrane helix</keyword>
<feature type="compositionally biased region" description="Low complexity" evidence="14">
    <location>
        <begin position="293"/>
        <end position="307"/>
    </location>
</feature>
<feature type="compositionally biased region" description="Polar residues" evidence="14">
    <location>
        <begin position="135"/>
        <end position="146"/>
    </location>
</feature>
<gene>
    <name evidence="17" type="ORF">B0T10DRAFT_545305</name>
</gene>
<dbReference type="AlphaFoldDB" id="A0A9P8WBR0"/>
<comment type="subcellular location">
    <subcellularLocation>
        <location evidence="2">Membrane</location>
        <topology evidence="2">Lipid-anchor</topology>
        <topology evidence="2">GPI-anchor</topology>
    </subcellularLocation>
    <subcellularLocation>
        <location evidence="1">Membrane</location>
        <topology evidence="1">Single-pass membrane protein</topology>
    </subcellularLocation>
    <subcellularLocation>
        <location evidence="3">Secreted</location>
    </subcellularLocation>
</comment>
<dbReference type="PROSITE" id="PS52012">
    <property type="entry name" value="CFEM"/>
    <property type="match status" value="1"/>
</dbReference>
<evidence type="ECO:0000256" key="6">
    <source>
        <dbReference type="ARBA" id="ARBA00022622"/>
    </source>
</evidence>
<reference evidence="17 18" key="1">
    <citation type="journal article" date="2021" name="Nat. Commun.">
        <title>Genetic determinants of endophytism in the Arabidopsis root mycobiome.</title>
        <authorList>
            <person name="Mesny F."/>
            <person name="Miyauchi S."/>
            <person name="Thiergart T."/>
            <person name="Pickel B."/>
            <person name="Atanasova L."/>
            <person name="Karlsson M."/>
            <person name="Huettel B."/>
            <person name="Barry K.W."/>
            <person name="Haridas S."/>
            <person name="Chen C."/>
            <person name="Bauer D."/>
            <person name="Andreopoulos W."/>
            <person name="Pangilinan J."/>
            <person name="LaButti K."/>
            <person name="Riley R."/>
            <person name="Lipzen A."/>
            <person name="Clum A."/>
            <person name="Drula E."/>
            <person name="Henrissat B."/>
            <person name="Kohler A."/>
            <person name="Grigoriev I.V."/>
            <person name="Martin F.M."/>
            <person name="Hacquard S."/>
        </authorList>
    </citation>
    <scope>NUCLEOTIDE SEQUENCE [LARGE SCALE GENOMIC DNA]</scope>
    <source>
        <strain evidence="17 18">MPI-CAGE-CH-0241</strain>
    </source>
</reference>
<evidence type="ECO:0000256" key="10">
    <source>
        <dbReference type="ARBA" id="ARBA00023136"/>
    </source>
</evidence>
<dbReference type="EMBL" id="JAGPYM010000004">
    <property type="protein sequence ID" value="KAH6895650.1"/>
    <property type="molecule type" value="Genomic_DNA"/>
</dbReference>
<dbReference type="Pfam" id="PF05730">
    <property type="entry name" value="CFEM"/>
    <property type="match status" value="1"/>
</dbReference>
<dbReference type="PANTHER" id="PTHR15549">
    <property type="entry name" value="PAIRED IMMUNOGLOBULIN-LIKE TYPE 2 RECEPTOR"/>
    <property type="match status" value="1"/>
</dbReference>
<keyword evidence="5" id="KW-0964">Secreted</keyword>
<dbReference type="InterPro" id="IPR051694">
    <property type="entry name" value="Immunoregulatory_rcpt-like"/>
</dbReference>
<sequence>MANKNAKELINGIPTCMSGCFQNGVDATGCNETDYDCYCYTNNHQTIVDTMEVCLINRARRLGENCTDDEKFQMENRYWMVCEQYWEPTGTASEPASATMTGTTTTTKYVTSTAPVFTLSSTSATKASTVKPESAESSGPVPTTQLKEQDTGLSVGAQAGIGIGVALALVLVAVAIFLWFRERKKRQGLESKLAEAHKDMEGMVYLNEKGQVYEMEGDRPHCQELRGDMRTPELNGSPTSSNGEIASPRSVSTRHSSGSWPTPPPQDIGLAITADRTRGALSAELDSGRSSNRASSEEALSSPRPSSLRPPPLAPSHPRGRGSASR</sequence>
<evidence type="ECO:0000256" key="9">
    <source>
        <dbReference type="ARBA" id="ARBA00022989"/>
    </source>
</evidence>
<feature type="region of interest" description="Disordered" evidence="14">
    <location>
        <begin position="125"/>
        <end position="146"/>
    </location>
</feature>
<evidence type="ECO:0000256" key="5">
    <source>
        <dbReference type="ARBA" id="ARBA00022525"/>
    </source>
</evidence>
<evidence type="ECO:0000256" key="8">
    <source>
        <dbReference type="ARBA" id="ARBA00022729"/>
    </source>
</evidence>
<dbReference type="GO" id="GO:0098552">
    <property type="term" value="C:side of membrane"/>
    <property type="evidence" value="ECO:0007669"/>
    <property type="project" value="UniProtKB-KW"/>
</dbReference>
<evidence type="ECO:0000256" key="11">
    <source>
        <dbReference type="ARBA" id="ARBA00023157"/>
    </source>
</evidence>
<keyword evidence="13" id="KW-0349">Heme</keyword>
<comment type="similarity">
    <text evidence="4">Belongs to the RBT5 family.</text>
</comment>
<feature type="compositionally biased region" description="Polar residues" evidence="14">
    <location>
        <begin position="234"/>
        <end position="260"/>
    </location>
</feature>
<evidence type="ECO:0000256" key="13">
    <source>
        <dbReference type="PROSITE-ProRule" id="PRU01356"/>
    </source>
</evidence>
<dbReference type="GO" id="GO:0071944">
    <property type="term" value="C:cell periphery"/>
    <property type="evidence" value="ECO:0007669"/>
    <property type="project" value="UniProtKB-ARBA"/>
</dbReference>
<evidence type="ECO:0000256" key="3">
    <source>
        <dbReference type="ARBA" id="ARBA00004613"/>
    </source>
</evidence>
<dbReference type="InterPro" id="IPR008427">
    <property type="entry name" value="Extracellular_membr_CFEM_dom"/>
</dbReference>
<evidence type="ECO:0000256" key="4">
    <source>
        <dbReference type="ARBA" id="ARBA00010031"/>
    </source>
</evidence>
<evidence type="ECO:0000313" key="18">
    <source>
        <dbReference type="Proteomes" id="UP000777438"/>
    </source>
</evidence>
<evidence type="ECO:0000256" key="1">
    <source>
        <dbReference type="ARBA" id="ARBA00004167"/>
    </source>
</evidence>
<keyword evidence="8" id="KW-0732">Signal</keyword>
<keyword evidence="13" id="KW-0408">Iron</keyword>
<feature type="domain" description="CFEM" evidence="16">
    <location>
        <begin position="1"/>
        <end position="107"/>
    </location>
</feature>
<proteinExistence type="inferred from homology"/>
<name>A0A9P8WBR0_9HYPO</name>
<dbReference type="GO" id="GO:0046872">
    <property type="term" value="F:metal ion binding"/>
    <property type="evidence" value="ECO:0007669"/>
    <property type="project" value="UniProtKB-UniRule"/>
</dbReference>
<accession>A0A9P8WBR0</accession>
<organism evidence="17 18">
    <name type="scientific">Thelonectria olida</name>
    <dbReference type="NCBI Taxonomy" id="1576542"/>
    <lineage>
        <taxon>Eukaryota</taxon>
        <taxon>Fungi</taxon>
        <taxon>Dikarya</taxon>
        <taxon>Ascomycota</taxon>
        <taxon>Pezizomycotina</taxon>
        <taxon>Sordariomycetes</taxon>
        <taxon>Hypocreomycetidae</taxon>
        <taxon>Hypocreales</taxon>
        <taxon>Nectriaceae</taxon>
        <taxon>Thelonectria</taxon>
    </lineage>
</organism>
<protein>
    <recommendedName>
        <fullName evidence="16">CFEM domain-containing protein</fullName>
    </recommendedName>
</protein>
<dbReference type="PANTHER" id="PTHR15549:SF6">
    <property type="entry name" value="MID2 DOMAIN-CONTAINING PROTEIN"/>
    <property type="match status" value="1"/>
</dbReference>
<keyword evidence="12" id="KW-0449">Lipoprotein</keyword>
<feature type="compositionally biased region" description="Basic and acidic residues" evidence="14">
    <location>
        <begin position="222"/>
        <end position="231"/>
    </location>
</feature>
<feature type="disulfide bond" evidence="13">
    <location>
        <begin position="30"/>
        <end position="37"/>
    </location>
</feature>
<keyword evidence="13" id="KW-0479">Metal-binding</keyword>
<evidence type="ECO:0000256" key="12">
    <source>
        <dbReference type="ARBA" id="ARBA00023288"/>
    </source>
</evidence>
<feature type="transmembrane region" description="Helical" evidence="15">
    <location>
        <begin position="159"/>
        <end position="180"/>
    </location>
</feature>
<evidence type="ECO:0000256" key="2">
    <source>
        <dbReference type="ARBA" id="ARBA00004589"/>
    </source>
</evidence>
<comment type="caution">
    <text evidence="13">Lacks conserved residue(s) required for the propagation of feature annotation.</text>
</comment>
<dbReference type="GO" id="GO:0005576">
    <property type="term" value="C:extracellular region"/>
    <property type="evidence" value="ECO:0007669"/>
    <property type="project" value="UniProtKB-SubCell"/>
</dbReference>
<keyword evidence="18" id="KW-1185">Reference proteome</keyword>
<keyword evidence="11 13" id="KW-1015">Disulfide bond</keyword>
<evidence type="ECO:0000256" key="15">
    <source>
        <dbReference type="SAM" id="Phobius"/>
    </source>
</evidence>
<dbReference type="Proteomes" id="UP000777438">
    <property type="component" value="Unassembled WGS sequence"/>
</dbReference>
<keyword evidence="6" id="KW-0325">Glycoprotein</keyword>
<feature type="region of interest" description="Disordered" evidence="14">
    <location>
        <begin position="222"/>
        <end position="326"/>
    </location>
</feature>
<evidence type="ECO:0000313" key="17">
    <source>
        <dbReference type="EMBL" id="KAH6895650.1"/>
    </source>
</evidence>
<evidence type="ECO:0000259" key="16">
    <source>
        <dbReference type="PROSITE" id="PS52012"/>
    </source>
</evidence>
<comment type="caution">
    <text evidence="17">The sequence shown here is derived from an EMBL/GenBank/DDBJ whole genome shotgun (WGS) entry which is preliminary data.</text>
</comment>
<keyword evidence="7 15" id="KW-0812">Transmembrane</keyword>
<keyword evidence="10 15" id="KW-0472">Membrane</keyword>
<evidence type="ECO:0000256" key="14">
    <source>
        <dbReference type="SAM" id="MobiDB-lite"/>
    </source>
</evidence>
<keyword evidence="6" id="KW-0336">GPI-anchor</keyword>